<reference evidence="1 2" key="1">
    <citation type="submission" date="2020-08" db="EMBL/GenBank/DDBJ databases">
        <title>Genomic Encyclopedia of Type Strains, Phase IV (KMG-IV): sequencing the most valuable type-strain genomes for metagenomic binning, comparative biology and taxonomic classification.</title>
        <authorList>
            <person name="Goeker M."/>
        </authorList>
    </citation>
    <scope>NUCLEOTIDE SEQUENCE [LARGE SCALE GENOMIC DNA]</scope>
    <source>
        <strain evidence="1 2">DSM 106739</strain>
    </source>
</reference>
<protein>
    <submittedName>
        <fullName evidence="1">Uncharacterized protein</fullName>
    </submittedName>
</protein>
<comment type="caution">
    <text evidence="1">The sequence shown here is derived from an EMBL/GenBank/DDBJ whole genome shotgun (WGS) entry which is preliminary data.</text>
</comment>
<gene>
    <name evidence="1" type="ORF">GGR36_001690</name>
</gene>
<evidence type="ECO:0000313" key="1">
    <source>
        <dbReference type="EMBL" id="MBB4012382.1"/>
    </source>
</evidence>
<evidence type="ECO:0000313" key="2">
    <source>
        <dbReference type="Proteomes" id="UP000561045"/>
    </source>
</evidence>
<sequence>MGRDVQRAAHSWIDQEILSGDLADRANDRIDLSVHEIQRDGFTIIGCRKGWLGCDKRSNHQPGHAAPDKV</sequence>
<accession>A0A840BL72</accession>
<keyword evidence="2" id="KW-1185">Reference proteome</keyword>
<proteinExistence type="predicted"/>
<dbReference type="AlphaFoldDB" id="A0A840BL72"/>
<dbReference type="Proteomes" id="UP000561045">
    <property type="component" value="Unassembled WGS sequence"/>
</dbReference>
<dbReference type="RefSeq" id="WP_338086680.1">
    <property type="nucleotide sequence ID" value="NZ_BAABLE010000011.1"/>
</dbReference>
<dbReference type="EMBL" id="JACIET010000001">
    <property type="protein sequence ID" value="MBB4012382.1"/>
    <property type="molecule type" value="Genomic_DNA"/>
</dbReference>
<organism evidence="1 2">
    <name type="scientific">Niveibacterium umoris</name>
    <dbReference type="NCBI Taxonomy" id="1193620"/>
    <lineage>
        <taxon>Bacteria</taxon>
        <taxon>Pseudomonadati</taxon>
        <taxon>Pseudomonadota</taxon>
        <taxon>Betaproteobacteria</taxon>
        <taxon>Rhodocyclales</taxon>
        <taxon>Rhodocyclaceae</taxon>
        <taxon>Niveibacterium</taxon>
    </lineage>
</organism>
<name>A0A840BL72_9RHOO</name>